<accession>A0ABP7LMY0</accession>
<gene>
    <name evidence="1" type="ORF">GCM10022207_84760</name>
</gene>
<organism evidence="1 2">
    <name type="scientific">Streptomyces lannensis</name>
    <dbReference type="NCBI Taxonomy" id="766498"/>
    <lineage>
        <taxon>Bacteria</taxon>
        <taxon>Bacillati</taxon>
        <taxon>Actinomycetota</taxon>
        <taxon>Actinomycetes</taxon>
        <taxon>Kitasatosporales</taxon>
        <taxon>Streptomycetaceae</taxon>
        <taxon>Streptomyces</taxon>
    </lineage>
</organism>
<evidence type="ECO:0000313" key="2">
    <source>
        <dbReference type="Proteomes" id="UP001501563"/>
    </source>
</evidence>
<dbReference type="EMBL" id="BAAAZA010000051">
    <property type="protein sequence ID" value="GAA3902722.1"/>
    <property type="molecule type" value="Genomic_DNA"/>
</dbReference>
<evidence type="ECO:0000313" key="1">
    <source>
        <dbReference type="EMBL" id="GAA3902722.1"/>
    </source>
</evidence>
<name>A0ABP7LMY0_9ACTN</name>
<keyword evidence="2" id="KW-1185">Reference proteome</keyword>
<comment type="caution">
    <text evidence="1">The sequence shown here is derived from an EMBL/GenBank/DDBJ whole genome shotgun (WGS) entry which is preliminary data.</text>
</comment>
<sequence length="68" mass="7224">MLNNQKYEHADNVCQVVIAFQTGKTSVKADLPNVATASARGAPASPDLRQVLPAAGGRCSWSGWPSQR</sequence>
<reference evidence="2" key="1">
    <citation type="journal article" date="2019" name="Int. J. Syst. Evol. Microbiol.">
        <title>The Global Catalogue of Microorganisms (GCM) 10K type strain sequencing project: providing services to taxonomists for standard genome sequencing and annotation.</title>
        <authorList>
            <consortium name="The Broad Institute Genomics Platform"/>
            <consortium name="The Broad Institute Genome Sequencing Center for Infectious Disease"/>
            <person name="Wu L."/>
            <person name="Ma J."/>
        </authorList>
    </citation>
    <scope>NUCLEOTIDE SEQUENCE [LARGE SCALE GENOMIC DNA]</scope>
    <source>
        <strain evidence="2">JCM 16578</strain>
    </source>
</reference>
<dbReference type="Proteomes" id="UP001501563">
    <property type="component" value="Unassembled WGS sequence"/>
</dbReference>
<proteinExistence type="predicted"/>
<protein>
    <submittedName>
        <fullName evidence="1">Uncharacterized protein</fullName>
    </submittedName>
</protein>